<evidence type="ECO:0000313" key="1">
    <source>
        <dbReference type="EMBL" id="GAI20259.1"/>
    </source>
</evidence>
<proteinExistence type="predicted"/>
<comment type="caution">
    <text evidence="1">The sequence shown here is derived from an EMBL/GenBank/DDBJ whole genome shotgun (WGS) entry which is preliminary data.</text>
</comment>
<accession>X1NNK6</accession>
<sequence length="41" mass="4901">MKLINLEKVLWSLEDERYEIKVPQETIQKARSAIDRMIAIK</sequence>
<name>X1NNK6_9ZZZZ</name>
<dbReference type="AlphaFoldDB" id="X1NNK6"/>
<dbReference type="Gene3D" id="3.40.50.10800">
    <property type="entry name" value="NadA-like"/>
    <property type="match status" value="2"/>
</dbReference>
<dbReference type="GO" id="GO:0008987">
    <property type="term" value="F:quinolinate synthetase A activity"/>
    <property type="evidence" value="ECO:0007669"/>
    <property type="project" value="InterPro"/>
</dbReference>
<dbReference type="InterPro" id="IPR036094">
    <property type="entry name" value="NadA_sf"/>
</dbReference>
<dbReference type="GO" id="GO:0051539">
    <property type="term" value="F:4 iron, 4 sulfur cluster binding"/>
    <property type="evidence" value="ECO:0007669"/>
    <property type="project" value="InterPro"/>
</dbReference>
<dbReference type="UniPathway" id="UPA00253">
    <property type="reaction ID" value="UER00327"/>
</dbReference>
<gene>
    <name evidence="1" type="ORF">S06H3_29304</name>
</gene>
<dbReference type="EMBL" id="BARV01017162">
    <property type="protein sequence ID" value="GAI20259.1"/>
    <property type="molecule type" value="Genomic_DNA"/>
</dbReference>
<dbReference type="Pfam" id="PF02445">
    <property type="entry name" value="NadA"/>
    <property type="match status" value="1"/>
</dbReference>
<protein>
    <submittedName>
        <fullName evidence="1">Uncharacterized protein</fullName>
    </submittedName>
</protein>
<dbReference type="GO" id="GO:0009435">
    <property type="term" value="P:NAD+ biosynthetic process"/>
    <property type="evidence" value="ECO:0007669"/>
    <property type="project" value="UniProtKB-UniPathway"/>
</dbReference>
<dbReference type="SUPFAM" id="SSF142754">
    <property type="entry name" value="NadA-like"/>
    <property type="match status" value="1"/>
</dbReference>
<organism evidence="1">
    <name type="scientific">marine sediment metagenome</name>
    <dbReference type="NCBI Taxonomy" id="412755"/>
    <lineage>
        <taxon>unclassified sequences</taxon>
        <taxon>metagenomes</taxon>
        <taxon>ecological metagenomes</taxon>
    </lineage>
</organism>
<dbReference type="InterPro" id="IPR003473">
    <property type="entry name" value="NadA"/>
</dbReference>
<reference evidence="1" key="1">
    <citation type="journal article" date="2014" name="Front. Microbiol.">
        <title>High frequency of phylogenetically diverse reductive dehalogenase-homologous genes in deep subseafloor sedimentary metagenomes.</title>
        <authorList>
            <person name="Kawai M."/>
            <person name="Futagami T."/>
            <person name="Toyoda A."/>
            <person name="Takaki Y."/>
            <person name="Nishi S."/>
            <person name="Hori S."/>
            <person name="Arai W."/>
            <person name="Tsubouchi T."/>
            <person name="Morono Y."/>
            <person name="Uchiyama I."/>
            <person name="Ito T."/>
            <person name="Fujiyama A."/>
            <person name="Inagaki F."/>
            <person name="Takami H."/>
        </authorList>
    </citation>
    <scope>NUCLEOTIDE SEQUENCE</scope>
    <source>
        <strain evidence="1">Expedition CK06-06</strain>
    </source>
</reference>